<organism evidence="5">
    <name type="scientific">uncultured Gemmatimonadaceae bacterium</name>
    <dbReference type="NCBI Taxonomy" id="246130"/>
    <lineage>
        <taxon>Bacteria</taxon>
        <taxon>Pseudomonadati</taxon>
        <taxon>Gemmatimonadota</taxon>
        <taxon>Gemmatimonadia</taxon>
        <taxon>Gemmatimonadales</taxon>
        <taxon>Gemmatimonadaceae</taxon>
        <taxon>environmental samples</taxon>
    </lineage>
</organism>
<dbReference type="CDD" id="cd00130">
    <property type="entry name" value="PAS"/>
    <property type="match status" value="1"/>
</dbReference>
<protein>
    <submittedName>
        <fullName evidence="5">Diguanylate cyclase/phosphodiesterase (GGDEF &amp; EAL domains) with PAS/PAC sensor(S)</fullName>
    </submittedName>
</protein>
<evidence type="ECO:0000313" key="5">
    <source>
        <dbReference type="EMBL" id="CAA9297521.1"/>
    </source>
</evidence>
<dbReference type="InterPro" id="IPR035965">
    <property type="entry name" value="PAS-like_dom_sf"/>
</dbReference>
<evidence type="ECO:0000259" key="3">
    <source>
        <dbReference type="PROSITE" id="PS50883"/>
    </source>
</evidence>
<gene>
    <name evidence="5" type="ORF">AVDCRST_MAG11-596</name>
</gene>
<keyword evidence="1" id="KW-1133">Transmembrane helix</keyword>
<dbReference type="CDD" id="cd01949">
    <property type="entry name" value="GGDEF"/>
    <property type="match status" value="1"/>
</dbReference>
<dbReference type="Pfam" id="PF08448">
    <property type="entry name" value="PAS_4"/>
    <property type="match status" value="1"/>
</dbReference>
<dbReference type="NCBIfam" id="TIGR00254">
    <property type="entry name" value="GGDEF"/>
    <property type="match status" value="1"/>
</dbReference>
<name>A0A6J4K7G5_9BACT</name>
<sequence>RVADARPPETLREAAATAALAAVASVTGIAVYGAASAALDSPLTPALTLWQSGGVTIAVGATVGALAAYRSRRAQAVLRRRVETETAARYALRASEAELRALMGALSDTIVVLDADGRYLRVAPSATRHLVRAAHVLVGHRIHDLFPAEEADRFLGYVRQALATGRPVKGVEYSLEFGRRTGWFEATVSPTPEQTVVWVARDITARKRLEERLRREAHHDALTGLPNRARSAVLLAEAFAHAEQSGGQLAALFLDCDRLKVINDSLGHAAGDSLLRQLGQRVVAAVRPGDVVARIGGDEFTVLLDSVRGVDEAVQVAERIQAALAPPFEVGGRELFTSASIGIAMGPAGYTHPDEVLRDADLAMYRAKARGRARHQLFYPEMRAGAVRLLALENDLRRALEREELRVFYQPVVSLDTGRVIGFEALVRWQHPEHGLVPPADFIPIAEETGLVVPIGRWVLHQACAQARAWELAHPGAPPVWVSVNVSAKQLTQLGLVRDVREALAAAKIGAHQLKLEITESIISADAAAAVAPLKQLDAMGVRLDMDDFGTGHASLSYLHRFPISTVKIDQYFVGKMDVSQECLEIVRTILSLARNLEMEVVAEGVETPAQLELLRSLGCRQVQGYLFSRPLPAAEAGAFITAAMA</sequence>
<dbReference type="FunFam" id="3.20.20.450:FF:000001">
    <property type="entry name" value="Cyclic di-GMP phosphodiesterase yahA"/>
    <property type="match status" value="1"/>
</dbReference>
<dbReference type="CDD" id="cd01948">
    <property type="entry name" value="EAL"/>
    <property type="match status" value="1"/>
</dbReference>
<dbReference type="InterPro" id="IPR029787">
    <property type="entry name" value="Nucleotide_cyclase"/>
</dbReference>
<dbReference type="InterPro" id="IPR035919">
    <property type="entry name" value="EAL_sf"/>
</dbReference>
<evidence type="ECO:0000259" key="2">
    <source>
        <dbReference type="PROSITE" id="PS50112"/>
    </source>
</evidence>
<dbReference type="InterPro" id="IPR013656">
    <property type="entry name" value="PAS_4"/>
</dbReference>
<reference evidence="5" key="1">
    <citation type="submission" date="2020-02" db="EMBL/GenBank/DDBJ databases">
        <authorList>
            <person name="Meier V. D."/>
        </authorList>
    </citation>
    <scope>NUCLEOTIDE SEQUENCE</scope>
    <source>
        <strain evidence="5">AVDCRST_MAG11</strain>
    </source>
</reference>
<dbReference type="PROSITE" id="PS50887">
    <property type="entry name" value="GGDEF"/>
    <property type="match status" value="1"/>
</dbReference>
<keyword evidence="1" id="KW-0472">Membrane</keyword>
<dbReference type="InterPro" id="IPR000014">
    <property type="entry name" value="PAS"/>
</dbReference>
<dbReference type="SMART" id="SM00052">
    <property type="entry name" value="EAL"/>
    <property type="match status" value="1"/>
</dbReference>
<feature type="transmembrane region" description="Helical" evidence="1">
    <location>
        <begin position="47"/>
        <end position="69"/>
    </location>
</feature>
<evidence type="ECO:0000259" key="4">
    <source>
        <dbReference type="PROSITE" id="PS50887"/>
    </source>
</evidence>
<dbReference type="PROSITE" id="PS50883">
    <property type="entry name" value="EAL"/>
    <property type="match status" value="1"/>
</dbReference>
<dbReference type="Gene3D" id="3.20.20.450">
    <property type="entry name" value="EAL domain"/>
    <property type="match status" value="1"/>
</dbReference>
<dbReference type="PANTHER" id="PTHR44757">
    <property type="entry name" value="DIGUANYLATE CYCLASE DGCP"/>
    <property type="match status" value="1"/>
</dbReference>
<accession>A0A6J4K7G5</accession>
<dbReference type="SMART" id="SM00267">
    <property type="entry name" value="GGDEF"/>
    <property type="match status" value="1"/>
</dbReference>
<feature type="domain" description="EAL" evidence="3">
    <location>
        <begin position="389"/>
        <end position="645"/>
    </location>
</feature>
<dbReference type="InterPro" id="IPR052155">
    <property type="entry name" value="Biofilm_reg_signaling"/>
</dbReference>
<dbReference type="SMART" id="SM00091">
    <property type="entry name" value="PAS"/>
    <property type="match status" value="1"/>
</dbReference>
<dbReference type="SUPFAM" id="SSF55785">
    <property type="entry name" value="PYP-like sensor domain (PAS domain)"/>
    <property type="match status" value="1"/>
</dbReference>
<keyword evidence="1" id="KW-0812">Transmembrane</keyword>
<dbReference type="NCBIfam" id="TIGR00229">
    <property type="entry name" value="sensory_box"/>
    <property type="match status" value="1"/>
</dbReference>
<dbReference type="PANTHER" id="PTHR44757:SF2">
    <property type="entry name" value="BIOFILM ARCHITECTURE MAINTENANCE PROTEIN MBAA"/>
    <property type="match status" value="1"/>
</dbReference>
<dbReference type="Pfam" id="PF00563">
    <property type="entry name" value="EAL"/>
    <property type="match status" value="1"/>
</dbReference>
<dbReference type="InterPro" id="IPR001633">
    <property type="entry name" value="EAL_dom"/>
</dbReference>
<feature type="domain" description="GGDEF" evidence="4">
    <location>
        <begin position="247"/>
        <end position="380"/>
    </location>
</feature>
<dbReference type="Pfam" id="PF00990">
    <property type="entry name" value="GGDEF"/>
    <property type="match status" value="1"/>
</dbReference>
<dbReference type="InterPro" id="IPR000160">
    <property type="entry name" value="GGDEF_dom"/>
</dbReference>
<proteinExistence type="predicted"/>
<dbReference type="PROSITE" id="PS50112">
    <property type="entry name" value="PAS"/>
    <property type="match status" value="1"/>
</dbReference>
<dbReference type="Gene3D" id="3.30.450.20">
    <property type="entry name" value="PAS domain"/>
    <property type="match status" value="1"/>
</dbReference>
<dbReference type="InterPro" id="IPR043128">
    <property type="entry name" value="Rev_trsase/Diguanyl_cyclase"/>
</dbReference>
<feature type="transmembrane region" description="Helical" evidence="1">
    <location>
        <begin position="14"/>
        <end position="35"/>
    </location>
</feature>
<dbReference type="SUPFAM" id="SSF55073">
    <property type="entry name" value="Nucleotide cyclase"/>
    <property type="match status" value="1"/>
</dbReference>
<evidence type="ECO:0000256" key="1">
    <source>
        <dbReference type="SAM" id="Phobius"/>
    </source>
</evidence>
<feature type="non-terminal residue" evidence="5">
    <location>
        <position position="1"/>
    </location>
</feature>
<dbReference type="Gene3D" id="3.30.70.270">
    <property type="match status" value="1"/>
</dbReference>
<dbReference type="EMBL" id="CADCTU010000128">
    <property type="protein sequence ID" value="CAA9297521.1"/>
    <property type="molecule type" value="Genomic_DNA"/>
</dbReference>
<feature type="domain" description="PAS" evidence="2">
    <location>
        <begin position="95"/>
        <end position="165"/>
    </location>
</feature>
<dbReference type="AlphaFoldDB" id="A0A6J4K7G5"/>
<dbReference type="SUPFAM" id="SSF141868">
    <property type="entry name" value="EAL domain-like"/>
    <property type="match status" value="1"/>
</dbReference>